<dbReference type="InterPro" id="IPR036028">
    <property type="entry name" value="SH3-like_dom_sf"/>
</dbReference>
<dbReference type="EMBL" id="UXSR01000139">
    <property type="protein sequence ID" value="VDD75216.1"/>
    <property type="molecule type" value="Genomic_DNA"/>
</dbReference>
<dbReference type="InterPro" id="IPR008145">
    <property type="entry name" value="GK/Ca_channel_bsu"/>
</dbReference>
<evidence type="ECO:0000313" key="7">
    <source>
        <dbReference type="EMBL" id="VDD75216.1"/>
    </source>
</evidence>
<dbReference type="SUPFAM" id="SSF52540">
    <property type="entry name" value="P-loop containing nucleoside triphosphate hydrolases"/>
    <property type="match status" value="1"/>
</dbReference>
<dbReference type="InterPro" id="IPR001452">
    <property type="entry name" value="SH3_domain"/>
</dbReference>
<gene>
    <name evidence="7" type="ORF">MCOS_LOCUS1219</name>
</gene>
<dbReference type="Gene3D" id="2.30.30.40">
    <property type="entry name" value="SH3 Domains"/>
    <property type="match status" value="1"/>
</dbReference>
<dbReference type="Gene3D" id="2.30.42.10">
    <property type="match status" value="1"/>
</dbReference>
<dbReference type="Gene3D" id="3.40.50.300">
    <property type="entry name" value="P-loop containing nucleotide triphosphate hydrolases"/>
    <property type="match status" value="1"/>
</dbReference>
<dbReference type="InterPro" id="IPR050716">
    <property type="entry name" value="MAGUK"/>
</dbReference>
<dbReference type="PROSITE" id="PS50052">
    <property type="entry name" value="GUANYLATE_KINASE_2"/>
    <property type="match status" value="1"/>
</dbReference>
<evidence type="ECO:0000259" key="5">
    <source>
        <dbReference type="PROSITE" id="PS50052"/>
    </source>
</evidence>
<evidence type="ECO:0000256" key="2">
    <source>
        <dbReference type="ARBA" id="ARBA00022443"/>
    </source>
</evidence>
<dbReference type="OrthoDB" id="65789at2759"/>
<accession>A0A0R3U3Q1</accession>
<comment type="similarity">
    <text evidence="1">Belongs to the MAGUK family.</text>
</comment>
<dbReference type="SUPFAM" id="SSF50156">
    <property type="entry name" value="PDZ domain-like"/>
    <property type="match status" value="1"/>
</dbReference>
<evidence type="ECO:0000313" key="8">
    <source>
        <dbReference type="Proteomes" id="UP000267029"/>
    </source>
</evidence>
<dbReference type="Gene3D" id="1.10.287.650">
    <property type="entry name" value="L27 domain"/>
    <property type="match status" value="1"/>
</dbReference>
<dbReference type="Pfam" id="PF00625">
    <property type="entry name" value="Guanylate_kin"/>
    <property type="match status" value="1"/>
</dbReference>
<dbReference type="InterPro" id="IPR027417">
    <property type="entry name" value="P-loop_NTPase"/>
</dbReference>
<dbReference type="CDD" id="cd11862">
    <property type="entry name" value="SH3_MPP"/>
    <property type="match status" value="1"/>
</dbReference>
<dbReference type="InterPro" id="IPR001478">
    <property type="entry name" value="PDZ"/>
</dbReference>
<dbReference type="PANTHER" id="PTHR23122">
    <property type="entry name" value="MEMBRANE-ASSOCIATED GUANYLATE KINASE MAGUK"/>
    <property type="match status" value="1"/>
</dbReference>
<dbReference type="STRING" id="53468.A0A0R3U3Q1"/>
<dbReference type="PROSITE" id="PS50002">
    <property type="entry name" value="SH3"/>
    <property type="match status" value="1"/>
</dbReference>
<evidence type="ECO:0000256" key="1">
    <source>
        <dbReference type="ARBA" id="ARBA00007014"/>
    </source>
</evidence>
<evidence type="ECO:0000259" key="4">
    <source>
        <dbReference type="PROSITE" id="PS50002"/>
    </source>
</evidence>
<protein>
    <recommendedName>
        <fullName evidence="9">Guanylate kinase-like domain-containing protein</fullName>
    </recommendedName>
</protein>
<proteinExistence type="inferred from homology"/>
<dbReference type="AlphaFoldDB" id="A0A0R3U3Q1"/>
<evidence type="ECO:0000259" key="6">
    <source>
        <dbReference type="PROSITE" id="PS50106"/>
    </source>
</evidence>
<dbReference type="SUPFAM" id="SSF50044">
    <property type="entry name" value="SH3-domain"/>
    <property type="match status" value="1"/>
</dbReference>
<dbReference type="SMART" id="SM00228">
    <property type="entry name" value="PDZ"/>
    <property type="match status" value="1"/>
</dbReference>
<feature type="domain" description="PDZ" evidence="6">
    <location>
        <begin position="221"/>
        <end position="306"/>
    </location>
</feature>
<keyword evidence="8" id="KW-1185">Reference proteome</keyword>
<name>A0A0R3U3Q1_MESCO</name>
<evidence type="ECO:0008006" key="9">
    <source>
        <dbReference type="Google" id="ProtNLM"/>
    </source>
</evidence>
<dbReference type="PROSITE" id="PS50106">
    <property type="entry name" value="PDZ"/>
    <property type="match status" value="1"/>
</dbReference>
<dbReference type="Proteomes" id="UP000267029">
    <property type="component" value="Unassembled WGS sequence"/>
</dbReference>
<keyword evidence="2 3" id="KW-0728">SH3 domain</keyword>
<organism evidence="7 8">
    <name type="scientific">Mesocestoides corti</name>
    <name type="common">Flatworm</name>
    <dbReference type="NCBI Taxonomy" id="53468"/>
    <lineage>
        <taxon>Eukaryota</taxon>
        <taxon>Metazoa</taxon>
        <taxon>Spiralia</taxon>
        <taxon>Lophotrochozoa</taxon>
        <taxon>Platyhelminthes</taxon>
        <taxon>Cestoda</taxon>
        <taxon>Eucestoda</taxon>
        <taxon>Cyclophyllidea</taxon>
        <taxon>Mesocestoididae</taxon>
        <taxon>Mesocestoides</taxon>
    </lineage>
</organism>
<feature type="domain" description="Guanylate kinase-like" evidence="5">
    <location>
        <begin position="441"/>
        <end position="628"/>
    </location>
</feature>
<dbReference type="Pfam" id="PF00595">
    <property type="entry name" value="PDZ"/>
    <property type="match status" value="1"/>
</dbReference>
<sequence>MVLLNGKCVYEFEILDALKKAKKNIRRVFSAAEDAEDAEELYRLLSMPALKSLLTVYSSIKAVNTYYVGEEDCVALGLMETVCEDLRVAVSDGYFPMPSEAEELFQILSSPHVQALGTCIQEIATENFLTPTLPSVLFAVDGTVTNLPEAVYNDTLKGVSTLSRKDLQNGSLQRKTGSLNPALGESTTSLYARNGTANGVKLTGGGEGLPKKPVEESALRLISFKRNVEDLGITIGIQENDASVGYARDIYVKRVMVGSQVEKLGLLGEGDIIREVNGVQIDAPETLLEQMAKSPVTVTMKIIPAHKDTKIKSQLYVRALFTYEPEKDKLLPCKEAGLRFRCYDILQVLNQADPNWWQARHYDSSEHAALIPSDTLQERRKAIIQSIPDASAFNYRFFRGLVDNQKTKKTKMIFNAKDFEAFTSKNVCVYEEVALISGFQRPVICLLGAPGVGRQTLRDMLIEDNPDRYELAIPYTSRARLPGEEDGVDFFFESARKMQNGYQRNHFIEFGEADGDYYGTKLKTLRRISQSGKTCLLDCSPGAVNRIRTSEFMPYVVLIAAPSCDCMKAMYEYGRSMGFTEVWRRDEDFRKTLECSRDIERNYRHVIDKIVICDNIEVTFVRLKELLDGLLEKPQWVPAKWLY</sequence>
<feature type="domain" description="SH3" evidence="4">
    <location>
        <begin position="312"/>
        <end position="381"/>
    </location>
</feature>
<dbReference type="SMART" id="SM00326">
    <property type="entry name" value="SH3"/>
    <property type="match status" value="1"/>
</dbReference>
<reference evidence="7 8" key="1">
    <citation type="submission" date="2018-10" db="EMBL/GenBank/DDBJ databases">
        <authorList>
            <consortium name="Pathogen Informatics"/>
        </authorList>
    </citation>
    <scope>NUCLEOTIDE SEQUENCE [LARGE SCALE GENOMIC DNA]</scope>
</reference>
<dbReference type="InterPro" id="IPR008144">
    <property type="entry name" value="Guanylate_kin-like_dom"/>
</dbReference>
<dbReference type="InterPro" id="IPR036034">
    <property type="entry name" value="PDZ_sf"/>
</dbReference>
<dbReference type="SMART" id="SM00072">
    <property type="entry name" value="GuKc"/>
    <property type="match status" value="1"/>
</dbReference>
<evidence type="ECO:0000256" key="3">
    <source>
        <dbReference type="PROSITE-ProRule" id="PRU00192"/>
    </source>
</evidence>